<evidence type="ECO:0000256" key="1">
    <source>
        <dbReference type="SAM" id="MobiDB-lite"/>
    </source>
</evidence>
<evidence type="ECO:0000313" key="2">
    <source>
        <dbReference type="EMBL" id="KZL70476.1"/>
    </source>
</evidence>
<name>A0A161WHQ0_9PEZI</name>
<comment type="caution">
    <text evidence="2">The sequence shown here is derived from an EMBL/GenBank/DDBJ whole genome shotgun (WGS) entry which is preliminary data.</text>
</comment>
<dbReference type="Proteomes" id="UP000076552">
    <property type="component" value="Unassembled WGS sequence"/>
</dbReference>
<dbReference type="AlphaFoldDB" id="A0A161WHQ0"/>
<proteinExistence type="predicted"/>
<feature type="compositionally biased region" description="Polar residues" evidence="1">
    <location>
        <begin position="252"/>
        <end position="268"/>
    </location>
</feature>
<feature type="region of interest" description="Disordered" evidence="1">
    <location>
        <begin position="250"/>
        <end position="270"/>
    </location>
</feature>
<evidence type="ECO:0000313" key="3">
    <source>
        <dbReference type="Proteomes" id="UP000076552"/>
    </source>
</evidence>
<reference evidence="2 3" key="1">
    <citation type="submission" date="2015-06" db="EMBL/GenBank/DDBJ databases">
        <title>Survival trade-offs in plant roots during colonization by closely related pathogenic and mutualistic fungi.</title>
        <authorList>
            <person name="Hacquard S."/>
            <person name="Kracher B."/>
            <person name="Hiruma K."/>
            <person name="Weinman A."/>
            <person name="Muench P."/>
            <person name="Garrido Oter R."/>
            <person name="Ver Loren van Themaat E."/>
            <person name="Dallerey J.-F."/>
            <person name="Damm U."/>
            <person name="Henrissat B."/>
            <person name="Lespinet O."/>
            <person name="Thon M."/>
            <person name="Kemen E."/>
            <person name="McHardy A.C."/>
            <person name="Schulze-Lefert P."/>
            <person name="O'Connell R.J."/>
        </authorList>
    </citation>
    <scope>NUCLEOTIDE SEQUENCE [LARGE SCALE GENOMIC DNA]</scope>
    <source>
        <strain evidence="2 3">0861</strain>
    </source>
</reference>
<organism evidence="2 3">
    <name type="scientific">Colletotrichum tofieldiae</name>
    <dbReference type="NCBI Taxonomy" id="708197"/>
    <lineage>
        <taxon>Eukaryota</taxon>
        <taxon>Fungi</taxon>
        <taxon>Dikarya</taxon>
        <taxon>Ascomycota</taxon>
        <taxon>Pezizomycotina</taxon>
        <taxon>Sordariomycetes</taxon>
        <taxon>Hypocreomycetidae</taxon>
        <taxon>Glomerellales</taxon>
        <taxon>Glomerellaceae</taxon>
        <taxon>Colletotrichum</taxon>
        <taxon>Colletotrichum spaethianum species complex</taxon>
    </lineage>
</organism>
<dbReference type="EMBL" id="LFIV01000088">
    <property type="protein sequence ID" value="KZL70476.1"/>
    <property type="molecule type" value="Genomic_DNA"/>
</dbReference>
<keyword evidence="3" id="KW-1185">Reference proteome</keyword>
<accession>A0A161WHQ0</accession>
<gene>
    <name evidence="2" type="ORF">CT0861_10430</name>
</gene>
<dbReference type="STRING" id="708197.A0A161WHQ0"/>
<protein>
    <submittedName>
        <fullName evidence="2">C6 zinc finger domain protein</fullName>
    </submittedName>
</protein>
<sequence>MLLDSRRLQYGLCSRSKRTSSPNDLIISEHQRWICTSFDQWHEELQGFMACSPDCTRQHPSQYDSFRCMENEMKYRTAKICIGVCQYHDESAYDWFKDSFEVVVTLAKSILDSCPETLECFDKSSHLPLLEFVVLKCRWLGIRYEAWLILKKIAELGVKPVDRAGIDAIGKRIMEKEHDVQIEEGTPGGVALFPLPPEEARVKDYTADARFADLVTTQIVDGEGPEISYAQRLLLRCGSYELQHTAKCAEKTASSPSGASQTEGSTRQVVRGEVKQDAVFFNRNERYATC</sequence>